<dbReference type="InterPro" id="IPR027413">
    <property type="entry name" value="GROEL-like_equatorial_sf"/>
</dbReference>
<dbReference type="GO" id="GO:0016887">
    <property type="term" value="F:ATP hydrolysis activity"/>
    <property type="evidence" value="ECO:0007669"/>
    <property type="project" value="InterPro"/>
</dbReference>
<dbReference type="KEGG" id="pda:103712969"/>
<organism evidence="6 7">
    <name type="scientific">Phoenix dactylifera</name>
    <name type="common">Date palm</name>
    <dbReference type="NCBI Taxonomy" id="42345"/>
    <lineage>
        <taxon>Eukaryota</taxon>
        <taxon>Viridiplantae</taxon>
        <taxon>Streptophyta</taxon>
        <taxon>Embryophyta</taxon>
        <taxon>Tracheophyta</taxon>
        <taxon>Spermatophyta</taxon>
        <taxon>Magnoliopsida</taxon>
        <taxon>Liliopsida</taxon>
        <taxon>Arecaceae</taxon>
        <taxon>Coryphoideae</taxon>
        <taxon>Phoeniceae</taxon>
        <taxon>Phoenix</taxon>
    </lineage>
</organism>
<evidence type="ECO:0000313" key="7">
    <source>
        <dbReference type="RefSeq" id="XP_008797914.2"/>
    </source>
</evidence>
<dbReference type="AlphaFoldDB" id="A0A8B7CFC2"/>
<dbReference type="InterPro" id="IPR017998">
    <property type="entry name" value="Chaperone_TCP-1"/>
</dbReference>
<proteinExistence type="inferred from homology"/>
<evidence type="ECO:0000256" key="2">
    <source>
        <dbReference type="ARBA" id="ARBA00022741"/>
    </source>
</evidence>
<reference evidence="6" key="1">
    <citation type="journal article" date="2019" name="Nat. Commun.">
        <title>Genome-wide association mapping of date palm fruit traits.</title>
        <authorList>
            <person name="Hazzouri K.M."/>
            <person name="Gros-Balthazard M."/>
            <person name="Flowers J.M."/>
            <person name="Copetti D."/>
            <person name="Lemansour A."/>
            <person name="Lebrun M."/>
            <person name="Masmoudi K."/>
            <person name="Ferrand S."/>
            <person name="Dhar M.I."/>
            <person name="Fresquez Z.A."/>
            <person name="Rosas U."/>
            <person name="Zhang J."/>
            <person name="Talag J."/>
            <person name="Lee S."/>
            <person name="Kudrna D."/>
            <person name="Powell R.F."/>
            <person name="Leitch I.J."/>
            <person name="Krueger R.R."/>
            <person name="Wing R.A."/>
            <person name="Amiri K.M.A."/>
            <person name="Purugganan M.D."/>
        </authorList>
    </citation>
    <scope>NUCLEOTIDE SEQUENCE [LARGE SCALE GENOMIC DNA]</scope>
    <source>
        <strain evidence="6">cv. Khalas</strain>
    </source>
</reference>
<dbReference type="GeneID" id="103712969"/>
<comment type="similarity">
    <text evidence="1">Belongs to the TCP-1 chaperonin family.</text>
</comment>
<dbReference type="RefSeq" id="XP_008797914.2">
    <property type="nucleotide sequence ID" value="XM_008799692.2"/>
</dbReference>
<keyword evidence="6" id="KW-1185">Reference proteome</keyword>
<protein>
    <submittedName>
        <fullName evidence="7">T-complex protein 1 subunit delta-like</fullName>
    </submittedName>
</protein>
<dbReference type="Pfam" id="PF00118">
    <property type="entry name" value="Cpn60_TCP1"/>
    <property type="match status" value="1"/>
</dbReference>
<evidence type="ECO:0000256" key="5">
    <source>
        <dbReference type="SAM" id="MobiDB-lite"/>
    </source>
</evidence>
<dbReference type="Gene3D" id="1.10.560.10">
    <property type="entry name" value="GroEL-like equatorial domain"/>
    <property type="match status" value="1"/>
</dbReference>
<dbReference type="InterPro" id="IPR002194">
    <property type="entry name" value="Chaperonin_TCP-1_CS"/>
</dbReference>
<evidence type="ECO:0000256" key="3">
    <source>
        <dbReference type="ARBA" id="ARBA00022840"/>
    </source>
</evidence>
<dbReference type="GO" id="GO:0051082">
    <property type="term" value="F:unfolded protein binding"/>
    <property type="evidence" value="ECO:0007669"/>
    <property type="project" value="InterPro"/>
</dbReference>
<sequence length="207" mass="21440">MRTRLGPEGIDKMIASASCKVITSSNGATILNKMEVLQPAAKMLVDVSRSQDTNADDGTTTIIVLAGFLRRRSLFLLPVDVHATIVSTASPSAPSMSSMAWPSPSISPIVTPSSCSPSPPYTSPSSPSSSSTLSYPSSTPPSPISLTTVMSPTVTPSLSKGSSLMRRSTMLPEARLVVGPTALRLSHSLPEASNNASPLTSPMAGNL</sequence>
<gene>
    <name evidence="7" type="primary">LOC103712969</name>
</gene>
<keyword evidence="2" id="KW-0547">Nucleotide-binding</keyword>
<dbReference type="GO" id="GO:0005524">
    <property type="term" value="F:ATP binding"/>
    <property type="evidence" value="ECO:0007669"/>
    <property type="project" value="UniProtKB-KW"/>
</dbReference>
<dbReference type="PANTHER" id="PTHR11353">
    <property type="entry name" value="CHAPERONIN"/>
    <property type="match status" value="1"/>
</dbReference>
<evidence type="ECO:0000313" key="6">
    <source>
        <dbReference type="Proteomes" id="UP000228380"/>
    </source>
</evidence>
<evidence type="ECO:0000256" key="1">
    <source>
        <dbReference type="ARBA" id="ARBA00008020"/>
    </source>
</evidence>
<dbReference type="PROSITE" id="PS00750">
    <property type="entry name" value="TCP1_1"/>
    <property type="match status" value="1"/>
</dbReference>
<dbReference type="SUPFAM" id="SSF48592">
    <property type="entry name" value="GroEL equatorial domain-like"/>
    <property type="match status" value="1"/>
</dbReference>
<feature type="compositionally biased region" description="Low complexity" evidence="5">
    <location>
        <begin position="123"/>
        <end position="137"/>
    </location>
</feature>
<evidence type="ECO:0000256" key="4">
    <source>
        <dbReference type="ARBA" id="ARBA00023186"/>
    </source>
</evidence>
<keyword evidence="4" id="KW-0143">Chaperone</keyword>
<dbReference type="InterPro" id="IPR002423">
    <property type="entry name" value="Cpn60/GroEL/TCP-1"/>
</dbReference>
<dbReference type="OrthoDB" id="1637110at2759"/>
<feature type="region of interest" description="Disordered" evidence="5">
    <location>
        <begin position="109"/>
        <end position="165"/>
    </location>
</feature>
<feature type="compositionally biased region" description="Polar residues" evidence="5">
    <location>
        <begin position="150"/>
        <end position="165"/>
    </location>
</feature>
<dbReference type="GO" id="GO:0140662">
    <property type="term" value="F:ATP-dependent protein folding chaperone"/>
    <property type="evidence" value="ECO:0007669"/>
    <property type="project" value="InterPro"/>
</dbReference>
<keyword evidence="3" id="KW-0067">ATP-binding</keyword>
<accession>A0A8B7CFC2</accession>
<reference evidence="7" key="2">
    <citation type="submission" date="2025-08" db="UniProtKB">
        <authorList>
            <consortium name="RefSeq"/>
        </authorList>
    </citation>
    <scope>IDENTIFICATION</scope>
    <source>
        <tissue evidence="7">Young leaves</tissue>
    </source>
</reference>
<dbReference type="Proteomes" id="UP000228380">
    <property type="component" value="Chromosome 4"/>
</dbReference>
<name>A0A8B7CFC2_PHODC</name>